<dbReference type="InterPro" id="IPR016047">
    <property type="entry name" value="M23ase_b-sheet_dom"/>
</dbReference>
<dbReference type="Proteomes" id="UP000494249">
    <property type="component" value="Unassembled WGS sequence"/>
</dbReference>
<dbReference type="InterPro" id="IPR018392">
    <property type="entry name" value="LysM"/>
</dbReference>
<dbReference type="Gene3D" id="3.10.350.10">
    <property type="entry name" value="LysM domain"/>
    <property type="match status" value="1"/>
</dbReference>
<dbReference type="Pfam" id="PF01551">
    <property type="entry name" value="Peptidase_M23"/>
    <property type="match status" value="1"/>
</dbReference>
<dbReference type="InterPro" id="IPR011055">
    <property type="entry name" value="Dup_hybrid_motif"/>
</dbReference>
<dbReference type="PANTHER" id="PTHR21666:SF270">
    <property type="entry name" value="MUREIN HYDROLASE ACTIVATOR ENVC"/>
    <property type="match status" value="1"/>
</dbReference>
<dbReference type="SMART" id="SM00257">
    <property type="entry name" value="LysM"/>
    <property type="match status" value="1"/>
</dbReference>
<proteinExistence type="predicted"/>
<dbReference type="GO" id="GO:0004222">
    <property type="term" value="F:metalloendopeptidase activity"/>
    <property type="evidence" value="ECO:0007669"/>
    <property type="project" value="TreeGrafter"/>
</dbReference>
<dbReference type="PROSITE" id="PS51782">
    <property type="entry name" value="LYSM"/>
    <property type="match status" value="1"/>
</dbReference>
<gene>
    <name evidence="4" type="ORF">LMG22037_02769</name>
</gene>
<evidence type="ECO:0000313" key="5">
    <source>
        <dbReference type="Proteomes" id="UP000494249"/>
    </source>
</evidence>
<feature type="compositionally biased region" description="Basic and acidic residues" evidence="1">
    <location>
        <begin position="133"/>
        <end position="149"/>
    </location>
</feature>
<keyword evidence="2" id="KW-0732">Signal</keyword>
<feature type="region of interest" description="Disordered" evidence="1">
    <location>
        <begin position="110"/>
        <end position="155"/>
    </location>
</feature>
<dbReference type="Gene3D" id="2.70.70.10">
    <property type="entry name" value="Glucose Permease (Domain IIA)"/>
    <property type="match status" value="1"/>
</dbReference>
<dbReference type="SUPFAM" id="SSF51261">
    <property type="entry name" value="Duplicated hybrid motif"/>
    <property type="match status" value="1"/>
</dbReference>
<evidence type="ECO:0000259" key="3">
    <source>
        <dbReference type="PROSITE" id="PS51782"/>
    </source>
</evidence>
<dbReference type="Pfam" id="PF01476">
    <property type="entry name" value="LysM"/>
    <property type="match status" value="1"/>
</dbReference>
<dbReference type="EMBL" id="CADIKB010000010">
    <property type="protein sequence ID" value="CAB3686809.1"/>
    <property type="molecule type" value="Genomic_DNA"/>
</dbReference>
<dbReference type="InterPro" id="IPR036779">
    <property type="entry name" value="LysM_dom_sf"/>
</dbReference>
<dbReference type="PANTHER" id="PTHR21666">
    <property type="entry name" value="PEPTIDASE-RELATED"/>
    <property type="match status" value="1"/>
</dbReference>
<sequence>MKICLSRCAGRLFPMLLALSLAPLCACSLLAQSAPLRDAPASTAPDPIAAWAAGRALSAQGEAPVAAGFYRVNPGDTLTAIAREFGHEASAIAQWNHFSADGALRAGQIVRVGPPPASSGDQAEASAHTASGSDKRAGKSADKSAERSADAASANTADAKGRFMWPVGGTVKQAFVAGKTKGITLAAHPGEQVKAAASGRVVYAGGGITAYGRLVVIKHDAHLLSAYGNNRTLLVKEGTPVKKGQAIAEAPADAAGDAFIRFEVREDGKAVDPLIYLPRRH</sequence>
<feature type="chain" id="PRO_5026659983" description="LysM domain-containing protein" evidence="2">
    <location>
        <begin position="34"/>
        <end position="281"/>
    </location>
</feature>
<dbReference type="RefSeq" id="WP_035486841.1">
    <property type="nucleotide sequence ID" value="NZ_CADFGL010000030.1"/>
</dbReference>
<dbReference type="SUPFAM" id="SSF54106">
    <property type="entry name" value="LysM domain"/>
    <property type="match status" value="1"/>
</dbReference>
<protein>
    <recommendedName>
        <fullName evidence="3">LysM domain-containing protein</fullName>
    </recommendedName>
</protein>
<evidence type="ECO:0000256" key="2">
    <source>
        <dbReference type="SAM" id="SignalP"/>
    </source>
</evidence>
<dbReference type="CDD" id="cd12797">
    <property type="entry name" value="M23_peptidase"/>
    <property type="match status" value="1"/>
</dbReference>
<organism evidence="4 5">
    <name type="scientific">Paraburkholderia phenoliruptrix</name>
    <dbReference type="NCBI Taxonomy" id="252970"/>
    <lineage>
        <taxon>Bacteria</taxon>
        <taxon>Pseudomonadati</taxon>
        <taxon>Pseudomonadota</taxon>
        <taxon>Betaproteobacteria</taxon>
        <taxon>Burkholderiales</taxon>
        <taxon>Burkholderiaceae</taxon>
        <taxon>Paraburkholderia</taxon>
    </lineage>
</organism>
<dbReference type="AlphaFoldDB" id="A0A6J5B0H9"/>
<name>A0A6J5B0H9_9BURK</name>
<reference evidence="4 5" key="1">
    <citation type="submission" date="2020-04" db="EMBL/GenBank/DDBJ databases">
        <authorList>
            <person name="De Canck E."/>
        </authorList>
    </citation>
    <scope>NUCLEOTIDE SEQUENCE [LARGE SCALE GENOMIC DNA]</scope>
    <source>
        <strain evidence="4 5">LMG 22037</strain>
    </source>
</reference>
<evidence type="ECO:0000313" key="4">
    <source>
        <dbReference type="EMBL" id="CAB3686809.1"/>
    </source>
</evidence>
<dbReference type="CDD" id="cd00118">
    <property type="entry name" value="LysM"/>
    <property type="match status" value="1"/>
</dbReference>
<accession>A0A6J5B0H9</accession>
<feature type="signal peptide" evidence="2">
    <location>
        <begin position="1"/>
        <end position="33"/>
    </location>
</feature>
<dbReference type="InterPro" id="IPR050570">
    <property type="entry name" value="Cell_wall_metabolism_enzyme"/>
</dbReference>
<feature type="domain" description="LysM" evidence="3">
    <location>
        <begin position="68"/>
        <end position="112"/>
    </location>
</feature>
<evidence type="ECO:0000256" key="1">
    <source>
        <dbReference type="SAM" id="MobiDB-lite"/>
    </source>
</evidence>